<evidence type="ECO:0000256" key="8">
    <source>
        <dbReference type="ARBA" id="ARBA00047899"/>
    </source>
</evidence>
<dbReference type="PROSITE" id="PS50011">
    <property type="entry name" value="PROTEIN_KINASE_DOM"/>
    <property type="match status" value="1"/>
</dbReference>
<gene>
    <name evidence="12" type="ORF">HIM_10905</name>
</gene>
<evidence type="ECO:0000313" key="12">
    <source>
        <dbReference type="EMBL" id="KJZ69711.1"/>
    </source>
</evidence>
<dbReference type="InterPro" id="IPR040976">
    <property type="entry name" value="Pkinase_fungal"/>
</dbReference>
<dbReference type="EC" id="2.7.11.1" evidence="3"/>
<comment type="function">
    <text evidence="1">Component of the EKC/KEOPS complex that is required for the formation of a threonylcarbamoyl group on adenosine at position 37 (t(6)A37) in tRNAs that read codons beginning with adenine. The complex is probably involved in the transfer of the threonylcarbamoyl moiety of threonylcarbamoyl-AMP (TC-AMP) to the N6 group of A37. BUD32 has ATPase activity in the context of the EKC/KEOPS complex and likely plays a supporting role to the catalytic subunit KAE1. The EKC/KEOPS complex also promotes both telomere uncapping and telomere elongation. The complex is required for efficient recruitment of transcriptional coactivators.</text>
</comment>
<name>A0A0F7ZFT7_9HYPO</name>
<comment type="subunit">
    <text evidence="2">Component of the EKC/KEOPS complex composed of at least BUD32, CGI121, GON7, KAE1 and PCC1; the whole complex dimerizes.</text>
</comment>
<dbReference type="InterPro" id="IPR011009">
    <property type="entry name" value="Kinase-like_dom_sf"/>
</dbReference>
<evidence type="ECO:0000256" key="2">
    <source>
        <dbReference type="ARBA" id="ARBA00011534"/>
    </source>
</evidence>
<feature type="domain" description="Protein kinase" evidence="11">
    <location>
        <begin position="377"/>
        <end position="735"/>
    </location>
</feature>
<evidence type="ECO:0000256" key="5">
    <source>
        <dbReference type="ARBA" id="ARBA00019973"/>
    </source>
</evidence>
<sequence length="735" mass="83317">METLSELDCDVIARHPLGSSLSHLRKSLQDAEHSYAPISSPHDDATDDSDEGRKKAISRLLSALMGTEVALDLRFKASGSNVVSELAVLVRRVQNGDFTYSYYRPLTKLIIHNASDSEIWSAVLDLISTLTRVTPPASVPATFDSTPVTHSSASQQGAEQTRELVERKVFEEIRFYTYRDVKGFFEKYFDRKEWTRRALDIYEATKDQHVDGAWSDFPDPPVQAGVLDWWFRFQDDFLSEERRRYYSTTNPKDLVGAEAQRQIDLFVKRKNGQPDAAHDWRDVEVIGELKASNNNKKATLLQIGRYDDDGPSIHIEQDEASGKKRLRLESQAFTRQRAIVCRGTSCYRTKPLESEDWSYVAKFSWTSDRRKPEVDLLRLARQRGVEGIARLIGHRRITSINELRSGLTFTKPYSFRGLSSAASSFSQSFSQSQPPNSLSRPFSELHGLSIADRPLRKRKSVDVGRKPSKRSRSNSQKSSQGQNKVTYDVEEAQGTSLLAPHKEPYDNRVFRCLVISPAGRAIHEYETILELLGALRDAIKAHRSLYLKGNILHRDISENNIIITDRKAAGHMGMLIDLDLAKELGSGRSGARCRTGTMEFMAIEVLLGISHTYRHDLESFFYVLIWQCARRGREFSGKRGDQSTSKLRAWYTGSYEDIANTKRGNVDANGFGFVLKEFPPEFEHVKALCKELRDILFPIRDNALFTGTPKDPEILYGPIIKAFDKAIDDIRAIEG</sequence>
<organism evidence="12 13">
    <name type="scientific">Hirsutella minnesotensis 3608</name>
    <dbReference type="NCBI Taxonomy" id="1043627"/>
    <lineage>
        <taxon>Eukaryota</taxon>
        <taxon>Fungi</taxon>
        <taxon>Dikarya</taxon>
        <taxon>Ascomycota</taxon>
        <taxon>Pezizomycotina</taxon>
        <taxon>Sordariomycetes</taxon>
        <taxon>Hypocreomycetidae</taxon>
        <taxon>Hypocreales</taxon>
        <taxon>Ophiocordycipitaceae</taxon>
        <taxon>Hirsutella</taxon>
    </lineage>
</organism>
<reference evidence="12 13" key="1">
    <citation type="journal article" date="2014" name="Genome Biol. Evol.">
        <title>Comparative genomics and transcriptomics analyses reveal divergent lifestyle features of nematode endoparasitic fungus Hirsutella minnesotensis.</title>
        <authorList>
            <person name="Lai Y."/>
            <person name="Liu K."/>
            <person name="Zhang X."/>
            <person name="Zhang X."/>
            <person name="Li K."/>
            <person name="Wang N."/>
            <person name="Shu C."/>
            <person name="Wu Y."/>
            <person name="Wang C."/>
            <person name="Bushley K.E."/>
            <person name="Xiang M."/>
            <person name="Liu X."/>
        </authorList>
    </citation>
    <scope>NUCLEOTIDE SEQUENCE [LARGE SCALE GENOMIC DNA]</scope>
    <source>
        <strain evidence="12 13">3608</strain>
    </source>
</reference>
<dbReference type="PANTHER" id="PTHR38248">
    <property type="entry name" value="FUNK1 6"/>
    <property type="match status" value="1"/>
</dbReference>
<dbReference type="PROSITE" id="PS00109">
    <property type="entry name" value="PROTEIN_KINASE_TYR"/>
    <property type="match status" value="1"/>
</dbReference>
<dbReference type="GO" id="GO:0005524">
    <property type="term" value="F:ATP binding"/>
    <property type="evidence" value="ECO:0007669"/>
    <property type="project" value="InterPro"/>
</dbReference>
<dbReference type="AlphaFoldDB" id="A0A0F7ZFT7"/>
<comment type="catalytic activity">
    <reaction evidence="9">
        <text>L-seryl-[protein] + ATP = O-phospho-L-seryl-[protein] + ADP + H(+)</text>
        <dbReference type="Rhea" id="RHEA:17989"/>
        <dbReference type="Rhea" id="RHEA-COMP:9863"/>
        <dbReference type="Rhea" id="RHEA-COMP:11604"/>
        <dbReference type="ChEBI" id="CHEBI:15378"/>
        <dbReference type="ChEBI" id="CHEBI:29999"/>
        <dbReference type="ChEBI" id="CHEBI:30616"/>
        <dbReference type="ChEBI" id="CHEBI:83421"/>
        <dbReference type="ChEBI" id="CHEBI:456216"/>
        <dbReference type="EC" id="2.7.11.1"/>
    </reaction>
</comment>
<dbReference type="SUPFAM" id="SSF56112">
    <property type="entry name" value="Protein kinase-like (PK-like)"/>
    <property type="match status" value="1"/>
</dbReference>
<evidence type="ECO:0000256" key="9">
    <source>
        <dbReference type="ARBA" id="ARBA00048679"/>
    </source>
</evidence>
<dbReference type="InterPro" id="IPR008266">
    <property type="entry name" value="Tyr_kinase_AS"/>
</dbReference>
<dbReference type="Gene3D" id="1.10.510.10">
    <property type="entry name" value="Transferase(Phosphotransferase) domain 1"/>
    <property type="match status" value="1"/>
</dbReference>
<evidence type="ECO:0000256" key="1">
    <source>
        <dbReference type="ARBA" id="ARBA00003747"/>
    </source>
</evidence>
<feature type="region of interest" description="Disordered" evidence="10">
    <location>
        <begin position="141"/>
        <end position="160"/>
    </location>
</feature>
<comment type="catalytic activity">
    <reaction evidence="8">
        <text>L-threonyl-[protein] + ATP = O-phospho-L-threonyl-[protein] + ADP + H(+)</text>
        <dbReference type="Rhea" id="RHEA:46608"/>
        <dbReference type="Rhea" id="RHEA-COMP:11060"/>
        <dbReference type="Rhea" id="RHEA-COMP:11605"/>
        <dbReference type="ChEBI" id="CHEBI:15378"/>
        <dbReference type="ChEBI" id="CHEBI:30013"/>
        <dbReference type="ChEBI" id="CHEBI:30616"/>
        <dbReference type="ChEBI" id="CHEBI:61977"/>
        <dbReference type="ChEBI" id="CHEBI:456216"/>
        <dbReference type="EC" id="2.7.11.1"/>
    </reaction>
</comment>
<dbReference type="OrthoDB" id="5584477at2759"/>
<evidence type="ECO:0000256" key="4">
    <source>
        <dbReference type="ARBA" id="ARBA00013948"/>
    </source>
</evidence>
<dbReference type="Pfam" id="PF17667">
    <property type="entry name" value="Pkinase_fungal"/>
    <property type="match status" value="1"/>
</dbReference>
<dbReference type="PANTHER" id="PTHR38248:SF2">
    <property type="entry name" value="FUNK1 11"/>
    <property type="match status" value="1"/>
</dbReference>
<dbReference type="InterPro" id="IPR000719">
    <property type="entry name" value="Prot_kinase_dom"/>
</dbReference>
<evidence type="ECO:0000259" key="11">
    <source>
        <dbReference type="PROSITE" id="PS50011"/>
    </source>
</evidence>
<dbReference type="GO" id="GO:0004674">
    <property type="term" value="F:protein serine/threonine kinase activity"/>
    <property type="evidence" value="ECO:0007669"/>
    <property type="project" value="UniProtKB-EC"/>
</dbReference>
<accession>A0A0F7ZFT7</accession>
<evidence type="ECO:0000256" key="3">
    <source>
        <dbReference type="ARBA" id="ARBA00012513"/>
    </source>
</evidence>
<dbReference type="Proteomes" id="UP000054481">
    <property type="component" value="Unassembled WGS sequence"/>
</dbReference>
<evidence type="ECO:0000256" key="10">
    <source>
        <dbReference type="SAM" id="MobiDB-lite"/>
    </source>
</evidence>
<protein>
    <recommendedName>
        <fullName evidence="5">EKC/KEOPS complex subunit BUD32</fullName>
        <ecNumber evidence="3">2.7.11.1</ecNumber>
    </recommendedName>
    <alternativeName>
        <fullName evidence="6 7">Atypical Serine/threonine protein kinase BUD32</fullName>
    </alternativeName>
    <alternativeName>
        <fullName evidence="4">EKC/KEOPS complex subunit bud32</fullName>
    </alternativeName>
</protein>
<feature type="region of interest" description="Disordered" evidence="10">
    <location>
        <begin position="456"/>
        <end position="487"/>
    </location>
</feature>
<keyword evidence="13" id="KW-1185">Reference proteome</keyword>
<proteinExistence type="predicted"/>
<evidence type="ECO:0000313" key="13">
    <source>
        <dbReference type="Proteomes" id="UP000054481"/>
    </source>
</evidence>
<dbReference type="EMBL" id="KQ030685">
    <property type="protein sequence ID" value="KJZ69711.1"/>
    <property type="molecule type" value="Genomic_DNA"/>
</dbReference>
<evidence type="ECO:0000256" key="6">
    <source>
        <dbReference type="ARBA" id="ARBA00030980"/>
    </source>
</evidence>
<feature type="compositionally biased region" description="Low complexity" evidence="10">
    <location>
        <begin position="473"/>
        <end position="484"/>
    </location>
</feature>
<feature type="compositionally biased region" description="Polar residues" evidence="10">
    <location>
        <begin position="143"/>
        <end position="159"/>
    </location>
</feature>
<evidence type="ECO:0000256" key="7">
    <source>
        <dbReference type="ARBA" id="ARBA00033194"/>
    </source>
</evidence>